<dbReference type="Pfam" id="PF04667">
    <property type="entry name" value="Endosulfine"/>
    <property type="match status" value="1"/>
</dbReference>
<dbReference type="PANTHER" id="PTHR10358:SF6">
    <property type="entry name" value="ENDOSULFINE, ISOFORM A"/>
    <property type="match status" value="1"/>
</dbReference>
<dbReference type="GO" id="GO:0004865">
    <property type="term" value="F:protein serine/threonine phosphatase inhibitor activity"/>
    <property type="evidence" value="ECO:0007669"/>
    <property type="project" value="EnsemblFungi"/>
</dbReference>
<proteinExistence type="inferred from homology"/>
<evidence type="ECO:0000256" key="1">
    <source>
        <dbReference type="ARBA" id="ARBA00010520"/>
    </source>
</evidence>
<feature type="region of interest" description="Disordered" evidence="3">
    <location>
        <begin position="56"/>
        <end position="98"/>
    </location>
</feature>
<dbReference type="GO" id="GO:0005737">
    <property type="term" value="C:cytoplasm"/>
    <property type="evidence" value="ECO:0007669"/>
    <property type="project" value="TreeGrafter"/>
</dbReference>
<dbReference type="GO" id="GO:0035556">
    <property type="term" value="P:intracellular signal transduction"/>
    <property type="evidence" value="ECO:0007669"/>
    <property type="project" value="EnsemblFungi"/>
</dbReference>
<feature type="compositionally biased region" description="Polar residues" evidence="3">
    <location>
        <begin position="72"/>
        <end position="88"/>
    </location>
</feature>
<evidence type="ECO:0000256" key="3">
    <source>
        <dbReference type="SAM" id="MobiDB-lite"/>
    </source>
</evidence>
<protein>
    <recommendedName>
        <fullName evidence="2">mRNA stability protein</fullName>
    </recommendedName>
</protein>
<dbReference type="OrthoDB" id="5949865at2759"/>
<evidence type="ECO:0000313" key="4">
    <source>
        <dbReference type="EMBL" id="KXN72077.1"/>
    </source>
</evidence>
<keyword evidence="5" id="KW-1185">Reference proteome</keyword>
<dbReference type="OMA" id="TNSNMTQ"/>
<dbReference type="PANTHER" id="PTHR10358">
    <property type="entry name" value="ENDOSULFINE"/>
    <property type="match status" value="1"/>
</dbReference>
<gene>
    <name evidence="4" type="ORF">CONCODRAFT_77968</name>
</gene>
<evidence type="ECO:0000313" key="5">
    <source>
        <dbReference type="Proteomes" id="UP000070444"/>
    </source>
</evidence>
<dbReference type="STRING" id="796925.A0A137PAP1"/>
<accession>A0A137PAP1</accession>
<reference evidence="4 5" key="1">
    <citation type="journal article" date="2015" name="Genome Biol. Evol.">
        <title>Phylogenomic analyses indicate that early fungi evolved digesting cell walls of algal ancestors of land plants.</title>
        <authorList>
            <person name="Chang Y."/>
            <person name="Wang S."/>
            <person name="Sekimoto S."/>
            <person name="Aerts A.L."/>
            <person name="Choi C."/>
            <person name="Clum A."/>
            <person name="LaButti K.M."/>
            <person name="Lindquist E.A."/>
            <person name="Yee Ngan C."/>
            <person name="Ohm R.A."/>
            <person name="Salamov A.A."/>
            <person name="Grigoriev I.V."/>
            <person name="Spatafora J.W."/>
            <person name="Berbee M.L."/>
        </authorList>
    </citation>
    <scope>NUCLEOTIDE SEQUENCE [LARGE SCALE GENOMIC DNA]</scope>
    <source>
        <strain evidence="4 5">NRRL 28638</strain>
    </source>
</reference>
<dbReference type="Proteomes" id="UP000070444">
    <property type="component" value="Unassembled WGS sequence"/>
</dbReference>
<name>A0A137PAP1_CONC2</name>
<evidence type="ECO:0000256" key="2">
    <source>
        <dbReference type="RuleBase" id="RU363120"/>
    </source>
</evidence>
<dbReference type="GO" id="GO:1905287">
    <property type="term" value="P:positive regulation of G2/M transition of mitotic cell cycle involved in cellular response to nitrogen starvation"/>
    <property type="evidence" value="ECO:0007669"/>
    <property type="project" value="EnsemblFungi"/>
</dbReference>
<organism evidence="4 5">
    <name type="scientific">Conidiobolus coronatus (strain ATCC 28846 / CBS 209.66 / NRRL 28638)</name>
    <name type="common">Delacroixia coronata</name>
    <dbReference type="NCBI Taxonomy" id="796925"/>
    <lineage>
        <taxon>Eukaryota</taxon>
        <taxon>Fungi</taxon>
        <taxon>Fungi incertae sedis</taxon>
        <taxon>Zoopagomycota</taxon>
        <taxon>Entomophthoromycotina</taxon>
        <taxon>Entomophthoromycetes</taxon>
        <taxon>Entomophthorales</taxon>
        <taxon>Ancylistaceae</taxon>
        <taxon>Conidiobolus</taxon>
    </lineage>
</organism>
<sequence length="98" mass="10853">MIPAKQNKIDISKLTEEEQKAFRMYGKLPTGKDLLAHKFKERRYFDSGDYAMQKAGKSVAVGSEHPAPDTIPHSNPSTQSANLSTSPAKETPLHEAQQ</sequence>
<dbReference type="AlphaFoldDB" id="A0A137PAP1"/>
<dbReference type="InterPro" id="IPR006760">
    <property type="entry name" value="Endosulphine"/>
</dbReference>
<dbReference type="GO" id="GO:1902472">
    <property type="term" value="P:regulation of mitotic cytokinesis, division site positioning"/>
    <property type="evidence" value="ECO:0007669"/>
    <property type="project" value="EnsemblFungi"/>
</dbReference>
<comment type="function">
    <text evidence="2">Plays an essential role in initiation of the G0 program by preventing the degradation of specific nutrient-regulated mRNAs via the 5'-3' mRNA decay pathway.</text>
</comment>
<dbReference type="GO" id="GO:1900237">
    <property type="term" value="P:positive regulation of induction of conjugation with cellular fusion"/>
    <property type="evidence" value="ECO:0007669"/>
    <property type="project" value="EnsemblFungi"/>
</dbReference>
<dbReference type="EMBL" id="KQ964460">
    <property type="protein sequence ID" value="KXN72077.1"/>
    <property type="molecule type" value="Genomic_DNA"/>
</dbReference>
<comment type="similarity">
    <text evidence="1 2">Belongs to the endosulfine family.</text>
</comment>